<keyword evidence="2" id="KW-1185">Reference proteome</keyword>
<comment type="caution">
    <text evidence="1">The sequence shown here is derived from an EMBL/GenBank/DDBJ whole genome shotgun (WGS) entry which is preliminary data.</text>
</comment>
<sequence>MGGFNSVATQIAQVSYLSIPIESQLKTWGLPCPDPELWEDGRLGEAVCTGGLHASDQTIHLSKGGEVHRDLRKGPPPGLLPHRFPHGTDMDNALEGLSGDQKAILVVMHYVPKDNIDTFLDTSRQGAYPALVLTVHTRYTLQGGFYPCEMNKRAVGDVSDAIKGLVEDP</sequence>
<evidence type="ECO:0000313" key="1">
    <source>
        <dbReference type="EMBL" id="KAJ7341386.1"/>
    </source>
</evidence>
<accession>A0A9Q0Y3X4</accession>
<protein>
    <submittedName>
        <fullName evidence="1">Uncharacterized protein</fullName>
    </submittedName>
</protein>
<dbReference type="Proteomes" id="UP001142489">
    <property type="component" value="Unassembled WGS sequence"/>
</dbReference>
<dbReference type="AlphaFoldDB" id="A0A9Q0Y3X4"/>
<dbReference type="EMBL" id="JAPFRF010000002">
    <property type="protein sequence ID" value="KAJ7341386.1"/>
    <property type="molecule type" value="Genomic_DNA"/>
</dbReference>
<dbReference type="OrthoDB" id="8446971at2759"/>
<reference evidence="1" key="1">
    <citation type="journal article" date="2023" name="DNA Res.">
        <title>Chromosome-level genome assembly of Phrynocephalus forsythii using third-generation DNA sequencing and Hi-C analysis.</title>
        <authorList>
            <person name="Qi Y."/>
            <person name="Zhao W."/>
            <person name="Zhao Y."/>
            <person name="Niu C."/>
            <person name="Cao S."/>
            <person name="Zhang Y."/>
        </authorList>
    </citation>
    <scope>NUCLEOTIDE SEQUENCE</scope>
    <source>
        <tissue evidence="1">Muscle</tissue>
    </source>
</reference>
<name>A0A9Q0Y3X4_9SAUR</name>
<evidence type="ECO:0000313" key="2">
    <source>
        <dbReference type="Proteomes" id="UP001142489"/>
    </source>
</evidence>
<gene>
    <name evidence="1" type="ORF">JRQ81_005425</name>
</gene>
<organism evidence="1 2">
    <name type="scientific">Phrynocephalus forsythii</name>
    <dbReference type="NCBI Taxonomy" id="171643"/>
    <lineage>
        <taxon>Eukaryota</taxon>
        <taxon>Metazoa</taxon>
        <taxon>Chordata</taxon>
        <taxon>Craniata</taxon>
        <taxon>Vertebrata</taxon>
        <taxon>Euteleostomi</taxon>
        <taxon>Lepidosauria</taxon>
        <taxon>Squamata</taxon>
        <taxon>Bifurcata</taxon>
        <taxon>Unidentata</taxon>
        <taxon>Episquamata</taxon>
        <taxon>Toxicofera</taxon>
        <taxon>Iguania</taxon>
        <taxon>Acrodonta</taxon>
        <taxon>Agamidae</taxon>
        <taxon>Agaminae</taxon>
        <taxon>Phrynocephalus</taxon>
    </lineage>
</organism>
<proteinExistence type="predicted"/>